<name>A0A2K1PAR2_9BACT</name>
<feature type="domain" description="Lactate racemase C-terminal" evidence="2">
    <location>
        <begin position="276"/>
        <end position="422"/>
    </location>
</feature>
<evidence type="ECO:0000313" key="3">
    <source>
        <dbReference type="EMBL" id="PNR99881.1"/>
    </source>
</evidence>
<dbReference type="InterPro" id="IPR048520">
    <property type="entry name" value="LarA_C"/>
</dbReference>
<feature type="domain" description="LarA-like N-terminal" evidence="1">
    <location>
        <begin position="7"/>
        <end position="211"/>
    </location>
</feature>
<accession>A0A2K1PAR2</accession>
<evidence type="ECO:0000259" key="1">
    <source>
        <dbReference type="Pfam" id="PF09861"/>
    </source>
</evidence>
<dbReference type="InterPro" id="IPR047926">
    <property type="entry name" value="Ni_dep_LarA"/>
</dbReference>
<reference evidence="3 4" key="1">
    <citation type="submission" date="2013-12" db="EMBL/GenBank/DDBJ databases">
        <title>Comparative genomics of Petrotoga isolates.</title>
        <authorList>
            <person name="Nesbo C.L."/>
            <person name="Charchuk R."/>
            <person name="Chow K."/>
        </authorList>
    </citation>
    <scope>NUCLEOTIDE SEQUENCE [LARGE SCALE GENOMIC DNA]</scope>
    <source>
        <strain evidence="3 4">DSM 10691</strain>
    </source>
</reference>
<evidence type="ECO:0000259" key="2">
    <source>
        <dbReference type="Pfam" id="PF21113"/>
    </source>
</evidence>
<comment type="caution">
    <text evidence="3">The sequence shown here is derived from an EMBL/GenBank/DDBJ whole genome shotgun (WGS) entry which is preliminary data.</text>
</comment>
<gene>
    <name evidence="3" type="ORF">X928_05990</name>
</gene>
<dbReference type="Gene3D" id="3.40.50.11440">
    <property type="match status" value="1"/>
</dbReference>
<dbReference type="Pfam" id="PF21113">
    <property type="entry name" value="LarA_C"/>
    <property type="match status" value="1"/>
</dbReference>
<dbReference type="PANTHER" id="PTHR33171:SF17">
    <property type="entry name" value="LARA-LIKE N-TERMINAL DOMAIN-CONTAINING PROTEIN"/>
    <property type="match status" value="1"/>
</dbReference>
<proteinExistence type="predicted"/>
<dbReference type="InterPro" id="IPR018657">
    <property type="entry name" value="LarA-like_N"/>
</dbReference>
<dbReference type="PANTHER" id="PTHR33171">
    <property type="entry name" value="LAR_N DOMAIN-CONTAINING PROTEIN"/>
    <property type="match status" value="1"/>
</dbReference>
<dbReference type="InterPro" id="IPR043166">
    <property type="entry name" value="LarA-like_C"/>
</dbReference>
<dbReference type="AlphaFoldDB" id="A0A2K1PAR2"/>
<dbReference type="EMBL" id="AZRM01000027">
    <property type="protein sequence ID" value="PNR99881.1"/>
    <property type="molecule type" value="Genomic_DNA"/>
</dbReference>
<keyword evidence="4" id="KW-1185">Reference proteome</keyword>
<dbReference type="GO" id="GO:0050043">
    <property type="term" value="F:lactate racemase activity"/>
    <property type="evidence" value="ECO:0007669"/>
    <property type="project" value="InterPro"/>
</dbReference>
<dbReference type="RefSeq" id="WP_103078882.1">
    <property type="nucleotide sequence ID" value="NZ_AZRM01000027.1"/>
</dbReference>
<dbReference type="OrthoDB" id="9770545at2"/>
<organism evidence="3 4">
    <name type="scientific">Petrotoga miotherma DSM 10691</name>
    <dbReference type="NCBI Taxonomy" id="1434326"/>
    <lineage>
        <taxon>Bacteria</taxon>
        <taxon>Thermotogati</taxon>
        <taxon>Thermotogota</taxon>
        <taxon>Thermotogae</taxon>
        <taxon>Petrotogales</taxon>
        <taxon>Petrotogaceae</taxon>
        <taxon>Petrotoga</taxon>
    </lineage>
</organism>
<dbReference type="NCBIfam" id="NF033504">
    <property type="entry name" value="Ni_dep_LarA"/>
    <property type="match status" value="1"/>
</dbReference>
<dbReference type="InterPro" id="IPR048068">
    <property type="entry name" value="LarA-like"/>
</dbReference>
<protein>
    <submittedName>
        <fullName evidence="3">Uncharacterized protein</fullName>
    </submittedName>
</protein>
<dbReference type="Pfam" id="PF09861">
    <property type="entry name" value="Lar_N"/>
    <property type="match status" value="1"/>
</dbReference>
<dbReference type="Gene3D" id="3.90.226.30">
    <property type="match status" value="1"/>
</dbReference>
<sequence length="428" mass="47460">MKVKIPYGKEEKILDLDKKLNVSLLKKPEFKGVWGAFDIEMMKSLGLPFGTSSLTTIAKRKKDCCIVISDTTRPVPNSLILPYIIFDLRFAGIKKENITILIANGSHEPVPESMFEELVGKEVLDENIKIINHNAYDDTQLKKIGETSSGCPAIVNKKYLEADLKICTGLIEPHFMAGYSGGRKSICPGIVGIETLKVFHGVKAMGDPNSKSCQLENNPVDKMAREVAMMAGCDFIVNVSLNAKKEVTGIYAGDIFQAHEVGCRMVAYDSIVKIEEPVDIVITSNAGYPLDQNFYQTVKGLVEASEILKPDGVIIMASKCEKGIGKKEFKELLLEVKEKGIKEFLKSHDSPETFKSDQWEVQKLTQVLEKTKNIFMLSSLDEEEYKYTFSTKINSLEEGLKNALKLKGHGAKIGIIPQGPYVVGKIKN</sequence>
<evidence type="ECO:0000313" key="4">
    <source>
        <dbReference type="Proteomes" id="UP000236199"/>
    </source>
</evidence>
<dbReference type="Proteomes" id="UP000236199">
    <property type="component" value="Unassembled WGS sequence"/>
</dbReference>